<protein>
    <recommendedName>
        <fullName evidence="4">WD40 repeat protein</fullName>
    </recommendedName>
</protein>
<dbReference type="SUPFAM" id="SSF69304">
    <property type="entry name" value="Tricorn protease N-terminal domain"/>
    <property type="match status" value="1"/>
</dbReference>
<dbReference type="PANTHER" id="PTHR36842:SF1">
    <property type="entry name" value="PROTEIN TOLB"/>
    <property type="match status" value="1"/>
</dbReference>
<reference evidence="2 3" key="1">
    <citation type="submission" date="2018-03" db="EMBL/GenBank/DDBJ databases">
        <title>Genomic Encyclopedia of Archaeal and Bacterial Type Strains, Phase II (KMG-II): from individual species to whole genera.</title>
        <authorList>
            <person name="Goeker M."/>
        </authorList>
    </citation>
    <scope>NUCLEOTIDE SEQUENCE [LARGE SCALE GENOMIC DNA]</scope>
    <source>
        <strain evidence="2 3">DSM 27929</strain>
    </source>
</reference>
<dbReference type="AlphaFoldDB" id="A0A2T0WUZ0"/>
<sequence>MKTVKKNGTFQLVNFNVQSKKNHSSFGSTIELLHLRIQKGLAFFLILFCVTFVLFSCAEEEKTPPIANEPAPTGSILVKISTIGLDDEPDGYTLNVEGSALRQVEANGEYSIGNKKAGRYNVELTNISQHCTGNGNMIKEVTVTADSTVTVEFEVSCKAILKDRITYAKGLDNFTAFKFYSSKLDGSNEKVILDQVINFPSSLRISPDGTRISITDRVEGTNMIQVFVMDADGQNLEMIPYDQAANVGQINQFNQVWHPDGKKLTFRSGFKTVTYDLETGERKEFELEPGRFFSVTEVFENGNKFLGIYMVSVPNEPVIRYVATMNSDGSDLKLLKESTDLVFFNPRLFSGNTIVYLQRRNGPGFFNEFWQMNLDGTEDKNVSGKLGFAENELLQSFSISPDKEDLIFYVAQGLNFYFGKTKINGSSQNINFPERAIRINPEWSPATKK</sequence>
<evidence type="ECO:0000313" key="2">
    <source>
        <dbReference type="EMBL" id="PRY90489.1"/>
    </source>
</evidence>
<dbReference type="Gene3D" id="2.120.10.30">
    <property type="entry name" value="TolB, C-terminal domain"/>
    <property type="match status" value="1"/>
</dbReference>
<gene>
    <name evidence="2" type="ORF">CLW00_101150</name>
</gene>
<dbReference type="Proteomes" id="UP000238157">
    <property type="component" value="Unassembled WGS sequence"/>
</dbReference>
<accession>A0A2T0WUZ0</accession>
<feature type="transmembrane region" description="Helical" evidence="1">
    <location>
        <begin position="40"/>
        <end position="56"/>
    </location>
</feature>
<dbReference type="PANTHER" id="PTHR36842">
    <property type="entry name" value="PROTEIN TOLB HOMOLOG"/>
    <property type="match status" value="1"/>
</dbReference>
<comment type="caution">
    <text evidence="2">The sequence shown here is derived from an EMBL/GenBank/DDBJ whole genome shotgun (WGS) entry which is preliminary data.</text>
</comment>
<dbReference type="EMBL" id="PVTR01000001">
    <property type="protein sequence ID" value="PRY90489.1"/>
    <property type="molecule type" value="Genomic_DNA"/>
</dbReference>
<dbReference type="RefSeq" id="WP_106131735.1">
    <property type="nucleotide sequence ID" value="NZ_PVTR01000001.1"/>
</dbReference>
<keyword evidence="1" id="KW-0472">Membrane</keyword>
<dbReference type="InterPro" id="IPR011042">
    <property type="entry name" value="6-blade_b-propeller_TolB-like"/>
</dbReference>
<name>A0A2T0WUZ0_9BACT</name>
<dbReference type="OrthoDB" id="9815657at2"/>
<evidence type="ECO:0008006" key="4">
    <source>
        <dbReference type="Google" id="ProtNLM"/>
    </source>
</evidence>
<proteinExistence type="predicted"/>
<keyword evidence="3" id="KW-1185">Reference proteome</keyword>
<keyword evidence="1" id="KW-0812">Transmembrane</keyword>
<evidence type="ECO:0000313" key="3">
    <source>
        <dbReference type="Proteomes" id="UP000238157"/>
    </source>
</evidence>
<keyword evidence="1" id="KW-1133">Transmembrane helix</keyword>
<evidence type="ECO:0000256" key="1">
    <source>
        <dbReference type="SAM" id="Phobius"/>
    </source>
</evidence>
<organism evidence="2 3">
    <name type="scientific">Mongoliibacter ruber</name>
    <dbReference type="NCBI Taxonomy" id="1750599"/>
    <lineage>
        <taxon>Bacteria</taxon>
        <taxon>Pseudomonadati</taxon>
        <taxon>Bacteroidota</taxon>
        <taxon>Cytophagia</taxon>
        <taxon>Cytophagales</taxon>
        <taxon>Cyclobacteriaceae</taxon>
        <taxon>Mongoliibacter</taxon>
    </lineage>
</organism>